<protein>
    <submittedName>
        <fullName evidence="1">Uncharacterized protein</fullName>
    </submittedName>
</protein>
<reference evidence="1 2" key="1">
    <citation type="journal article" date="2015" name="Sci. Rep.">
        <title>Chromosome-level genome map provides insights into diverse defense mechanisms in the medicinal fungus Ganoderma sinense.</title>
        <authorList>
            <person name="Zhu Y."/>
            <person name="Xu J."/>
            <person name="Sun C."/>
            <person name="Zhou S."/>
            <person name="Xu H."/>
            <person name="Nelson D.R."/>
            <person name="Qian J."/>
            <person name="Song J."/>
            <person name="Luo H."/>
            <person name="Xiang L."/>
            <person name="Li Y."/>
            <person name="Xu Z."/>
            <person name="Ji A."/>
            <person name="Wang L."/>
            <person name="Lu S."/>
            <person name="Hayward A."/>
            <person name="Sun W."/>
            <person name="Li X."/>
            <person name="Schwartz D.C."/>
            <person name="Wang Y."/>
            <person name="Chen S."/>
        </authorList>
    </citation>
    <scope>NUCLEOTIDE SEQUENCE [LARGE SCALE GENOMIC DNA]</scope>
    <source>
        <strain evidence="1 2">ZZ0214-1</strain>
    </source>
</reference>
<proteinExistence type="predicted"/>
<accession>A0A2G8SME3</accession>
<name>A0A2G8SME3_9APHY</name>
<sequence length="87" mass="9872">MFSFSYCPRFTDKTSQGALALRDLSLQYSIELSMNGMVDSDHSLTTLPVSVRMQRLRHYSSDFSSGAFHRQDLTAHPDAIFLDGHEE</sequence>
<dbReference type="Proteomes" id="UP000230002">
    <property type="component" value="Unassembled WGS sequence"/>
</dbReference>
<dbReference type="EMBL" id="AYKW01000004">
    <property type="protein sequence ID" value="PIL34932.1"/>
    <property type="molecule type" value="Genomic_DNA"/>
</dbReference>
<comment type="caution">
    <text evidence="1">The sequence shown here is derived from an EMBL/GenBank/DDBJ whole genome shotgun (WGS) entry which is preliminary data.</text>
</comment>
<gene>
    <name evidence="1" type="ORF">GSI_02719</name>
</gene>
<organism evidence="1 2">
    <name type="scientific">Ganoderma sinense ZZ0214-1</name>
    <dbReference type="NCBI Taxonomy" id="1077348"/>
    <lineage>
        <taxon>Eukaryota</taxon>
        <taxon>Fungi</taxon>
        <taxon>Dikarya</taxon>
        <taxon>Basidiomycota</taxon>
        <taxon>Agaricomycotina</taxon>
        <taxon>Agaricomycetes</taxon>
        <taxon>Polyporales</taxon>
        <taxon>Polyporaceae</taxon>
        <taxon>Ganoderma</taxon>
    </lineage>
</organism>
<dbReference type="AlphaFoldDB" id="A0A2G8SME3"/>
<keyword evidence="2" id="KW-1185">Reference proteome</keyword>
<evidence type="ECO:0000313" key="2">
    <source>
        <dbReference type="Proteomes" id="UP000230002"/>
    </source>
</evidence>
<evidence type="ECO:0000313" key="1">
    <source>
        <dbReference type="EMBL" id="PIL34932.1"/>
    </source>
</evidence>